<reference evidence="2 3" key="1">
    <citation type="submission" date="2024-07" db="EMBL/GenBank/DDBJ databases">
        <title>The genome sequence of type strain Sediminicola arcticus GDMCC 1.2805.</title>
        <authorList>
            <person name="Liu Y."/>
        </authorList>
    </citation>
    <scope>NUCLEOTIDE SEQUENCE [LARGE SCALE GENOMIC DNA]</scope>
    <source>
        <strain evidence="2 3">GDMCC 1.2805</strain>
    </source>
</reference>
<accession>A0ABV2SPT5</accession>
<evidence type="ECO:0000313" key="3">
    <source>
        <dbReference type="Proteomes" id="UP001549799"/>
    </source>
</evidence>
<dbReference type="InterPro" id="IPR048012">
    <property type="entry name" value="BfmA-like_N"/>
</dbReference>
<feature type="coiled-coil region" evidence="1">
    <location>
        <begin position="122"/>
        <end position="149"/>
    </location>
</feature>
<evidence type="ECO:0000313" key="2">
    <source>
        <dbReference type="EMBL" id="MET6989167.1"/>
    </source>
</evidence>
<dbReference type="NCBIfam" id="NF041200">
    <property type="entry name" value="mob_BfmA_Nterm"/>
    <property type="match status" value="1"/>
</dbReference>
<protein>
    <submittedName>
        <fullName evidence="2">BfmA/BtgA family mobilization protein</fullName>
    </submittedName>
</protein>
<name>A0ABV2SPT5_9FLAO</name>
<proteinExistence type="predicted"/>
<keyword evidence="3" id="KW-1185">Reference proteome</keyword>
<dbReference type="RefSeq" id="WP_354613535.1">
    <property type="nucleotide sequence ID" value="NZ_JBEXAE010000001.1"/>
</dbReference>
<evidence type="ECO:0000256" key="1">
    <source>
        <dbReference type="SAM" id="Coils"/>
    </source>
</evidence>
<keyword evidence="1" id="KW-0175">Coiled coil</keyword>
<dbReference type="Proteomes" id="UP001549799">
    <property type="component" value="Unassembled WGS sequence"/>
</dbReference>
<comment type="caution">
    <text evidence="2">The sequence shown here is derived from an EMBL/GenBank/DDBJ whole genome shotgun (WGS) entry which is preliminary data.</text>
</comment>
<sequence length="181" mass="20587">MGTFSNIRFKAKTAARFQRYSRSIARTHTEALEAMLDFFEDNGVSPKESLGPKIVTLENLIKKRVNGLVAIIKSIEKTQTQPMLAMLQLLFEETLSPKKELLLERQATIKTEASNVDPKLQVLALQKENLELKRKLQVSNANLEVLLKNVTVIRNSFGRSHYRLNLSEEALEKIKNHSTPN</sequence>
<dbReference type="EMBL" id="JBEXAE010000001">
    <property type="protein sequence ID" value="MET6989167.1"/>
    <property type="molecule type" value="Genomic_DNA"/>
</dbReference>
<gene>
    <name evidence="2" type="ORF">ABXZ36_00735</name>
</gene>
<organism evidence="2 3">
    <name type="scientific">Sediminicola arcticus</name>
    <dbReference type="NCBI Taxonomy" id="1574308"/>
    <lineage>
        <taxon>Bacteria</taxon>
        <taxon>Pseudomonadati</taxon>
        <taxon>Bacteroidota</taxon>
        <taxon>Flavobacteriia</taxon>
        <taxon>Flavobacteriales</taxon>
        <taxon>Flavobacteriaceae</taxon>
        <taxon>Sediminicola</taxon>
    </lineage>
</organism>